<dbReference type="Pfam" id="PF03932">
    <property type="entry name" value="CutC"/>
    <property type="match status" value="1"/>
</dbReference>
<dbReference type="HAMAP" id="MF_00795">
    <property type="entry name" value="CutC"/>
    <property type="match status" value="1"/>
</dbReference>
<proteinExistence type="inferred from homology"/>
<dbReference type="PANTHER" id="PTHR12598:SF0">
    <property type="entry name" value="COPPER HOMEOSTASIS PROTEIN CUTC HOMOLOG"/>
    <property type="match status" value="1"/>
</dbReference>
<sequence>MRLEVCVDSDEGMRAAVEGGADRIELCAALALGGLTPSAGQMARAADLPIPVHALIRARPGDFRFAAGDVEAMLADVRWARQAGLAGVVLGAALPDGRLDRAVLSRLREAAGTMSATLNRVFDLVPDREEAVETAVAMGFDRILSSGGAVLASEGTLALAATCRAAAGRIAVLPGAGISEQTVGALLECLPVEEVHSSCALPVPLDPRAAALGFGPPEPRHTSAERVRALKAAMARAQAARDARQGLR</sequence>
<dbReference type="Proteomes" id="UP001652503">
    <property type="component" value="Unassembled WGS sequence"/>
</dbReference>
<evidence type="ECO:0000256" key="1">
    <source>
        <dbReference type="ARBA" id="ARBA00007768"/>
    </source>
</evidence>
<evidence type="ECO:0000313" key="3">
    <source>
        <dbReference type="EMBL" id="MCV2863188.1"/>
    </source>
</evidence>
<protein>
    <recommendedName>
        <fullName evidence="2">PF03932 family protein CutC</fullName>
    </recommendedName>
</protein>
<comment type="caution">
    <text evidence="2">Once thought to be involved in copper homeostasis, experiments in E.coli have shown this is not the case.</text>
</comment>
<reference evidence="3 4" key="1">
    <citation type="submission" date="2022-10" db="EMBL/GenBank/DDBJ databases">
        <title>Defluviimonas sp. nov., isolated from ocean surface water.</title>
        <authorList>
            <person name="He W."/>
            <person name="Wang L."/>
            <person name="Zhang D.-F."/>
        </authorList>
    </citation>
    <scope>NUCLEOTIDE SEQUENCE [LARGE SCALE GENOMIC DNA]</scope>
    <source>
        <strain evidence="3 4">WL0075</strain>
    </source>
</reference>
<dbReference type="EMBL" id="JAOWLA010000001">
    <property type="protein sequence ID" value="MCV2863188.1"/>
    <property type="molecule type" value="Genomic_DNA"/>
</dbReference>
<comment type="subcellular location">
    <subcellularLocation>
        <location evidence="2">Cytoplasm</location>
    </subcellularLocation>
</comment>
<dbReference type="Gene3D" id="3.20.20.380">
    <property type="entry name" value="Copper homeostasis (CutC) domain"/>
    <property type="match status" value="1"/>
</dbReference>
<comment type="caution">
    <text evidence="3">The sequence shown here is derived from an EMBL/GenBank/DDBJ whole genome shotgun (WGS) entry which is preliminary data.</text>
</comment>
<dbReference type="SUPFAM" id="SSF110395">
    <property type="entry name" value="CutC-like"/>
    <property type="match status" value="1"/>
</dbReference>
<accession>A0ABT2YWD1</accession>
<evidence type="ECO:0000313" key="4">
    <source>
        <dbReference type="Proteomes" id="UP001652503"/>
    </source>
</evidence>
<dbReference type="InterPro" id="IPR036822">
    <property type="entry name" value="CutC-like_dom_sf"/>
</dbReference>
<dbReference type="PANTHER" id="PTHR12598">
    <property type="entry name" value="COPPER HOMEOSTASIS PROTEIN CUTC"/>
    <property type="match status" value="1"/>
</dbReference>
<gene>
    <name evidence="2" type="primary">cutC</name>
    <name evidence="3" type="ORF">OE647_00385</name>
</gene>
<name>A0ABT2YWD1_9RHOB</name>
<dbReference type="InterPro" id="IPR005627">
    <property type="entry name" value="CutC-like"/>
</dbReference>
<comment type="similarity">
    <text evidence="1 2">Belongs to the CutC family.</text>
</comment>
<dbReference type="RefSeq" id="WP_263719605.1">
    <property type="nucleotide sequence ID" value="NZ_JAOWLA010000001.1"/>
</dbReference>
<evidence type="ECO:0000256" key="2">
    <source>
        <dbReference type="HAMAP-Rule" id="MF_00795"/>
    </source>
</evidence>
<keyword evidence="4" id="KW-1185">Reference proteome</keyword>
<keyword evidence="2" id="KW-0963">Cytoplasm</keyword>
<organism evidence="3 4">
    <name type="scientific">Albidovulum sediminicola</name>
    <dbReference type="NCBI Taxonomy" id="2984331"/>
    <lineage>
        <taxon>Bacteria</taxon>
        <taxon>Pseudomonadati</taxon>
        <taxon>Pseudomonadota</taxon>
        <taxon>Alphaproteobacteria</taxon>
        <taxon>Rhodobacterales</taxon>
        <taxon>Paracoccaceae</taxon>
        <taxon>Albidovulum</taxon>
    </lineage>
</organism>